<dbReference type="STRING" id="1664694.A0A0N1HCG8"/>
<evidence type="ECO:0000256" key="6">
    <source>
        <dbReference type="ARBA" id="ARBA00032824"/>
    </source>
</evidence>
<evidence type="ECO:0000256" key="9">
    <source>
        <dbReference type="RuleBase" id="RU366011"/>
    </source>
</evidence>
<dbReference type="Pfam" id="PF08534">
    <property type="entry name" value="Redoxin"/>
    <property type="match status" value="1"/>
</dbReference>
<evidence type="ECO:0000256" key="5">
    <source>
        <dbReference type="ARBA" id="ARBA00023284"/>
    </source>
</evidence>
<dbReference type="Proteomes" id="UP000038010">
    <property type="component" value="Unassembled WGS sequence"/>
</dbReference>
<evidence type="ECO:0000256" key="3">
    <source>
        <dbReference type="ARBA" id="ARBA00022862"/>
    </source>
</evidence>
<keyword evidence="5 9" id="KW-0676">Redox-active center</keyword>
<dbReference type="CDD" id="cd03013">
    <property type="entry name" value="PRX5_like"/>
    <property type="match status" value="1"/>
</dbReference>
<reference evidence="11 12" key="1">
    <citation type="submission" date="2015-06" db="EMBL/GenBank/DDBJ databases">
        <title>Draft genome of the ant-associated black yeast Phialophora attae CBS 131958.</title>
        <authorList>
            <person name="Moreno L.F."/>
            <person name="Stielow B.J."/>
            <person name="de Hoog S."/>
            <person name="Vicente V.A."/>
            <person name="Weiss V.A."/>
            <person name="de Vries M."/>
            <person name="Cruz L.M."/>
            <person name="Souza E.M."/>
        </authorList>
    </citation>
    <scope>NUCLEOTIDE SEQUENCE [LARGE SCALE GENOMIC DNA]</scope>
    <source>
        <strain evidence="11 12">CBS 131958</strain>
    </source>
</reference>
<dbReference type="RefSeq" id="XP_018001467.1">
    <property type="nucleotide sequence ID" value="XM_018149536.1"/>
</dbReference>
<dbReference type="EMBL" id="LFJN01000009">
    <property type="protein sequence ID" value="KPI41504.1"/>
    <property type="molecule type" value="Genomic_DNA"/>
</dbReference>
<dbReference type="InterPro" id="IPR013740">
    <property type="entry name" value="Redoxin"/>
</dbReference>
<evidence type="ECO:0000256" key="7">
    <source>
        <dbReference type="ARBA" id="ARBA00079296"/>
    </source>
</evidence>
<comment type="similarity">
    <text evidence="1 9">Belongs to the peroxiredoxin family. Prx5 subfamily.</text>
</comment>
<dbReference type="VEuPathDB" id="FungiDB:AB675_9035"/>
<dbReference type="PANTHER" id="PTHR10430:SF16">
    <property type="entry name" value="PEROXIREDOXIN-5, MITOCHONDRIAL"/>
    <property type="match status" value="1"/>
</dbReference>
<organism evidence="11 12">
    <name type="scientific">Cyphellophora attinorum</name>
    <dbReference type="NCBI Taxonomy" id="1664694"/>
    <lineage>
        <taxon>Eukaryota</taxon>
        <taxon>Fungi</taxon>
        <taxon>Dikarya</taxon>
        <taxon>Ascomycota</taxon>
        <taxon>Pezizomycotina</taxon>
        <taxon>Eurotiomycetes</taxon>
        <taxon>Chaetothyriomycetidae</taxon>
        <taxon>Chaetothyriales</taxon>
        <taxon>Cyphellophoraceae</taxon>
        <taxon>Cyphellophora</taxon>
    </lineage>
</organism>
<feature type="domain" description="Thioredoxin" evidence="10">
    <location>
        <begin position="4"/>
        <end position="166"/>
    </location>
</feature>
<dbReference type="GO" id="GO:0005739">
    <property type="term" value="C:mitochondrion"/>
    <property type="evidence" value="ECO:0007669"/>
    <property type="project" value="TreeGrafter"/>
</dbReference>
<dbReference type="AlphaFoldDB" id="A0A0N1HCG8"/>
<dbReference type="GO" id="GO:0008379">
    <property type="term" value="F:thioredoxin peroxidase activity"/>
    <property type="evidence" value="ECO:0007669"/>
    <property type="project" value="InterPro"/>
</dbReference>
<evidence type="ECO:0000256" key="1">
    <source>
        <dbReference type="ARBA" id="ARBA00010505"/>
    </source>
</evidence>
<dbReference type="GO" id="GO:0034599">
    <property type="term" value="P:cellular response to oxidative stress"/>
    <property type="evidence" value="ECO:0007669"/>
    <property type="project" value="InterPro"/>
</dbReference>
<accession>A0A0N1HCG8</accession>
<keyword evidence="2 9" id="KW-0575">Peroxidase</keyword>
<evidence type="ECO:0000313" key="11">
    <source>
        <dbReference type="EMBL" id="KPI41504.1"/>
    </source>
</evidence>
<protein>
    <recommendedName>
        <fullName evidence="6">Thioredoxin peroxidase</fullName>
    </recommendedName>
    <alternativeName>
        <fullName evidence="7">Thioredoxin-dependent peroxiredoxin</fullName>
    </alternativeName>
</protein>
<dbReference type="PROSITE" id="PS51352">
    <property type="entry name" value="THIOREDOXIN_2"/>
    <property type="match status" value="1"/>
</dbReference>
<evidence type="ECO:0000256" key="8">
    <source>
        <dbReference type="PIRSR" id="PIRSR637944-1"/>
    </source>
</evidence>
<dbReference type="GO" id="GO:0005777">
    <property type="term" value="C:peroxisome"/>
    <property type="evidence" value="ECO:0007669"/>
    <property type="project" value="TreeGrafter"/>
</dbReference>
<feature type="active site" description="Cysteine sulfenic acid (-SOH) intermediate" evidence="8">
    <location>
        <position position="61"/>
    </location>
</feature>
<dbReference type="SUPFAM" id="SSF52833">
    <property type="entry name" value="Thioredoxin-like"/>
    <property type="match status" value="1"/>
</dbReference>
<evidence type="ECO:0000256" key="2">
    <source>
        <dbReference type="ARBA" id="ARBA00022559"/>
    </source>
</evidence>
<evidence type="ECO:0000313" key="12">
    <source>
        <dbReference type="Proteomes" id="UP000038010"/>
    </source>
</evidence>
<proteinExistence type="inferred from homology"/>
<dbReference type="InterPro" id="IPR013766">
    <property type="entry name" value="Thioredoxin_domain"/>
</dbReference>
<keyword evidence="4 9" id="KW-0560">Oxidoreductase</keyword>
<dbReference type="GO" id="GO:0045454">
    <property type="term" value="P:cell redox homeostasis"/>
    <property type="evidence" value="ECO:0007669"/>
    <property type="project" value="TreeGrafter"/>
</dbReference>
<dbReference type="FunFam" id="3.40.30.10:FF:000020">
    <property type="entry name" value="Peroxiredoxin"/>
    <property type="match status" value="1"/>
</dbReference>
<dbReference type="GeneID" id="28741416"/>
<evidence type="ECO:0000256" key="4">
    <source>
        <dbReference type="ARBA" id="ARBA00023002"/>
    </source>
</evidence>
<keyword evidence="3 9" id="KW-0049">Antioxidant</keyword>
<comment type="caution">
    <text evidence="11">The sequence shown here is derived from an EMBL/GenBank/DDBJ whole genome shotgun (WGS) entry which is preliminary data.</text>
</comment>
<dbReference type="Gene3D" id="3.40.30.10">
    <property type="entry name" value="Glutaredoxin"/>
    <property type="match status" value="1"/>
</dbReference>
<gene>
    <name evidence="11" type="ORF">AB675_9035</name>
</gene>
<dbReference type="InterPro" id="IPR037944">
    <property type="entry name" value="PRX5-like"/>
</dbReference>
<dbReference type="InterPro" id="IPR036249">
    <property type="entry name" value="Thioredoxin-like_sf"/>
</dbReference>
<name>A0A0N1HCG8_9EURO</name>
<keyword evidence="12" id="KW-1185">Reference proteome</keyword>
<dbReference type="GO" id="GO:0042744">
    <property type="term" value="P:hydrogen peroxide catabolic process"/>
    <property type="evidence" value="ECO:0007669"/>
    <property type="project" value="TreeGrafter"/>
</dbReference>
<comment type="function">
    <text evidence="9">Thiol-specific peroxidase that catalyzes the reduction of hydrogen peroxide and organic hydroperoxides to water and alcohols, respectively. Plays a role in cell protection against oxidative stress by detoxifying peroxides.</text>
</comment>
<dbReference type="PANTHER" id="PTHR10430">
    <property type="entry name" value="PEROXIREDOXIN"/>
    <property type="match status" value="1"/>
</dbReference>
<evidence type="ECO:0000259" key="10">
    <source>
        <dbReference type="PROSITE" id="PS51352"/>
    </source>
</evidence>
<dbReference type="OrthoDB" id="195498at2759"/>
<sequence length="166" mass="17951">MTALKAGDKFPEDVTFSYVPWTEEKAGITSCGIPTNYNASKLWADKKVVLFAVPGAFTPGCSVRHLPGFIENLEAIKGKAVDVVAVIAFNDAFVMSAWGKANDIKNEDILFLSDPDSKFSRGIGWNMGERAARYAMIVDKGVVTYAEKEPARDVTVSGAEAILAKL</sequence>